<proteinExistence type="predicted"/>
<name>A0A3P7N0W1_DIBLA</name>
<dbReference type="EMBL" id="UYRU01077746">
    <property type="protein sequence ID" value="VDN28457.1"/>
    <property type="molecule type" value="Genomic_DNA"/>
</dbReference>
<feature type="region of interest" description="Disordered" evidence="1">
    <location>
        <begin position="38"/>
        <end position="79"/>
    </location>
</feature>
<evidence type="ECO:0000313" key="2">
    <source>
        <dbReference type="EMBL" id="VDN28457.1"/>
    </source>
</evidence>
<reference evidence="2 3" key="1">
    <citation type="submission" date="2018-11" db="EMBL/GenBank/DDBJ databases">
        <authorList>
            <consortium name="Pathogen Informatics"/>
        </authorList>
    </citation>
    <scope>NUCLEOTIDE SEQUENCE [LARGE SCALE GENOMIC DNA]</scope>
</reference>
<sequence length="110" mass="12733">MHALLRIVPRGEKWLPLTTTLTWKDVWGCRGLGDCKKGSSLSVNLRKSPPPPEQRQIPMRSKATWMHPPTATSMKPYDRMPPAIPHYHDSFTINFTDVHREHARTRHVSR</sequence>
<evidence type="ECO:0000313" key="3">
    <source>
        <dbReference type="Proteomes" id="UP000281553"/>
    </source>
</evidence>
<keyword evidence="3" id="KW-1185">Reference proteome</keyword>
<protein>
    <submittedName>
        <fullName evidence="2">Uncharacterized protein</fullName>
    </submittedName>
</protein>
<dbReference type="Proteomes" id="UP000281553">
    <property type="component" value="Unassembled WGS sequence"/>
</dbReference>
<gene>
    <name evidence="2" type="ORF">DILT_LOCUS15177</name>
</gene>
<accession>A0A3P7N0W1</accession>
<dbReference type="AlphaFoldDB" id="A0A3P7N0W1"/>
<organism evidence="2 3">
    <name type="scientific">Dibothriocephalus latus</name>
    <name type="common">Fish tapeworm</name>
    <name type="synonym">Diphyllobothrium latum</name>
    <dbReference type="NCBI Taxonomy" id="60516"/>
    <lineage>
        <taxon>Eukaryota</taxon>
        <taxon>Metazoa</taxon>
        <taxon>Spiralia</taxon>
        <taxon>Lophotrochozoa</taxon>
        <taxon>Platyhelminthes</taxon>
        <taxon>Cestoda</taxon>
        <taxon>Eucestoda</taxon>
        <taxon>Diphyllobothriidea</taxon>
        <taxon>Diphyllobothriidae</taxon>
        <taxon>Dibothriocephalus</taxon>
    </lineage>
</organism>
<evidence type="ECO:0000256" key="1">
    <source>
        <dbReference type="SAM" id="MobiDB-lite"/>
    </source>
</evidence>